<accession>A0ABD1ZT61</accession>
<reference evidence="1 2" key="1">
    <citation type="submission" date="2024-09" db="EMBL/GenBank/DDBJ databases">
        <title>Chromosome-scale assembly of Riccia fluitans.</title>
        <authorList>
            <person name="Paukszto L."/>
            <person name="Sawicki J."/>
            <person name="Karawczyk K."/>
            <person name="Piernik-Szablinska J."/>
            <person name="Szczecinska M."/>
            <person name="Mazdziarz M."/>
        </authorList>
    </citation>
    <scope>NUCLEOTIDE SEQUENCE [LARGE SCALE GENOMIC DNA]</scope>
    <source>
        <strain evidence="1">Rf_01</strain>
        <tissue evidence="1">Aerial parts of the thallus</tissue>
    </source>
</reference>
<dbReference type="Proteomes" id="UP001605036">
    <property type="component" value="Unassembled WGS sequence"/>
</dbReference>
<protein>
    <submittedName>
        <fullName evidence="1">Uncharacterized protein</fullName>
    </submittedName>
</protein>
<sequence>MHYVGRLINGEISDWAQITRFFIRQQMQRRTYNREVRCWTVEEGLLLLPPFSIPQSETAKSIIQSWFKFRRYLTLDDHALILPVSLTLRQLRELMGRYRTQRCFNDRIVCPLLKRLGISVLTNLRESSGNWISIVSRLRAHGSQLDRIQLGPIEVFQHWLHTVQVGPQRLENSPSWRWKTSKTSWSGWTHPSKFWYKLAEAEELPDDLSDKWPTNSYELTWTNYWQKLLDSGGTPRVKLWTWKIL</sequence>
<gene>
    <name evidence="1" type="ORF">R1flu_021702</name>
</gene>
<evidence type="ECO:0000313" key="1">
    <source>
        <dbReference type="EMBL" id="KAL2653574.1"/>
    </source>
</evidence>
<comment type="caution">
    <text evidence="1">The sequence shown here is derived from an EMBL/GenBank/DDBJ whole genome shotgun (WGS) entry which is preliminary data.</text>
</comment>
<proteinExistence type="predicted"/>
<dbReference type="AlphaFoldDB" id="A0ABD1ZT61"/>
<evidence type="ECO:0000313" key="2">
    <source>
        <dbReference type="Proteomes" id="UP001605036"/>
    </source>
</evidence>
<dbReference type="EMBL" id="JBHFFA010000001">
    <property type="protein sequence ID" value="KAL2653574.1"/>
    <property type="molecule type" value="Genomic_DNA"/>
</dbReference>
<keyword evidence="2" id="KW-1185">Reference proteome</keyword>
<name>A0ABD1ZT61_9MARC</name>
<organism evidence="1 2">
    <name type="scientific">Riccia fluitans</name>
    <dbReference type="NCBI Taxonomy" id="41844"/>
    <lineage>
        <taxon>Eukaryota</taxon>
        <taxon>Viridiplantae</taxon>
        <taxon>Streptophyta</taxon>
        <taxon>Embryophyta</taxon>
        <taxon>Marchantiophyta</taxon>
        <taxon>Marchantiopsida</taxon>
        <taxon>Marchantiidae</taxon>
        <taxon>Marchantiales</taxon>
        <taxon>Ricciaceae</taxon>
        <taxon>Riccia</taxon>
    </lineage>
</organism>